<dbReference type="Proteomes" id="UP000307657">
    <property type="component" value="Unassembled WGS sequence"/>
</dbReference>
<evidence type="ECO:0008006" key="3">
    <source>
        <dbReference type="Google" id="ProtNLM"/>
    </source>
</evidence>
<organism evidence="1 2">
    <name type="scientific">Pontimicrobium aquaticum</name>
    <dbReference type="NCBI Taxonomy" id="2565367"/>
    <lineage>
        <taxon>Bacteria</taxon>
        <taxon>Pseudomonadati</taxon>
        <taxon>Bacteroidota</taxon>
        <taxon>Flavobacteriia</taxon>
        <taxon>Flavobacteriales</taxon>
        <taxon>Flavobacteriaceae</taxon>
        <taxon>Pontimicrobium</taxon>
    </lineage>
</organism>
<dbReference type="RefSeq" id="WP_136839929.1">
    <property type="nucleotide sequence ID" value="NZ_SUPL01000001.1"/>
</dbReference>
<keyword evidence="2" id="KW-1185">Reference proteome</keyword>
<gene>
    <name evidence="1" type="ORF">E5167_00490</name>
</gene>
<sequence length="221" mass="25126">MKKLNCIILSMIFFSTVYVFGQQKLETFEYQGEKLSYTILLPINFDATKTYPVMVGPSQAKSVNDESFYWKGTKDSQGWILIGYRIYGAANRTNEIKALFNHLKSTYNVEGNKFYTTCHSANSAGIFDLVMEMPNYFSGIIGMAGNPNNSDKEKMKQLKGVKVLFIVGDQDTYWMSSAKKSYKILQEIGVESSIEIIKNGKHVMKPLIGKGFLDRVERLRN</sequence>
<dbReference type="OrthoDB" id="9764953at2"/>
<evidence type="ECO:0000313" key="1">
    <source>
        <dbReference type="EMBL" id="TJY37764.1"/>
    </source>
</evidence>
<dbReference type="SUPFAM" id="SSF53474">
    <property type="entry name" value="alpha/beta-Hydrolases"/>
    <property type="match status" value="1"/>
</dbReference>
<dbReference type="EMBL" id="SUPL01000001">
    <property type="protein sequence ID" value="TJY37764.1"/>
    <property type="molecule type" value="Genomic_DNA"/>
</dbReference>
<proteinExistence type="predicted"/>
<accession>A0A4U0F1W5</accession>
<name>A0A4U0F1W5_9FLAO</name>
<comment type="caution">
    <text evidence="1">The sequence shown here is derived from an EMBL/GenBank/DDBJ whole genome shotgun (WGS) entry which is preliminary data.</text>
</comment>
<dbReference type="InterPro" id="IPR029058">
    <property type="entry name" value="AB_hydrolase_fold"/>
</dbReference>
<dbReference type="AlphaFoldDB" id="A0A4U0F1W5"/>
<protein>
    <recommendedName>
        <fullName evidence="3">Alpha/beta hydrolase family protein</fullName>
    </recommendedName>
</protein>
<dbReference type="Gene3D" id="3.40.50.1820">
    <property type="entry name" value="alpha/beta hydrolase"/>
    <property type="match status" value="1"/>
</dbReference>
<reference evidence="1 2" key="1">
    <citation type="submission" date="2019-04" db="EMBL/GenBank/DDBJ databases">
        <title>Lacinutrix sp. nov., isolated from marine water.</title>
        <authorList>
            <person name="Kim W."/>
        </authorList>
    </citation>
    <scope>NUCLEOTIDE SEQUENCE [LARGE SCALE GENOMIC DNA]</scope>
    <source>
        <strain evidence="1 2">CAU 1491</strain>
    </source>
</reference>
<evidence type="ECO:0000313" key="2">
    <source>
        <dbReference type="Proteomes" id="UP000307657"/>
    </source>
</evidence>